<comment type="caution">
    <text evidence="8">The sequence shown here is derived from an EMBL/GenBank/DDBJ whole genome shotgun (WGS) entry which is preliminary data.</text>
</comment>
<sequence length="309" mass="34500">MSEYEHRNFSLLDRGGVPVDLGSRIVVFGASGQLGQCLQHVAIQRGIKNILFLPEERANILDKDAIAQVLADEMPLYVINCAAYTAVDKAEDEIELARSINRDGPANLAAVCRSHHTTLIHISTDFVFEGEIPKLLVESDPARPINIYGITKLQGEAAIAGIFHKYFILRTSWLYSEYGNNFVKTMLRLGKEREEIAVVADQVGTPTYAIDLAEAIFDIIQSGSSEYGTYHYSNEGLTSWYDFAKAIFAVGGLQVNVRPLKTFEYFTKAARPAFSVMDKSKIKNTFAMKIPYWRDSLETCINRLNANGE</sequence>
<comment type="similarity">
    <text evidence="2 6">Belongs to the dTDP-4-dehydrorhamnose reductase family.</text>
</comment>
<dbReference type="NCBIfam" id="TIGR01214">
    <property type="entry name" value="rmlD"/>
    <property type="match status" value="1"/>
</dbReference>
<evidence type="ECO:0000256" key="5">
    <source>
        <dbReference type="ARBA" id="ARBA00048200"/>
    </source>
</evidence>
<dbReference type="UniPathway" id="UPA00124"/>
<evidence type="ECO:0000256" key="4">
    <source>
        <dbReference type="ARBA" id="ARBA00017099"/>
    </source>
</evidence>
<dbReference type="AlphaFoldDB" id="A0A2U2PLP6"/>
<feature type="domain" description="RmlD-like substrate binding" evidence="7">
    <location>
        <begin position="24"/>
        <end position="304"/>
    </location>
</feature>
<dbReference type="InterPro" id="IPR005913">
    <property type="entry name" value="dTDP_dehydrorham_reduct"/>
</dbReference>
<dbReference type="EMBL" id="QEAS01000001">
    <property type="protein sequence ID" value="PWG82320.1"/>
    <property type="molecule type" value="Genomic_DNA"/>
</dbReference>
<dbReference type="SUPFAM" id="SSF51735">
    <property type="entry name" value="NAD(P)-binding Rossmann-fold domains"/>
    <property type="match status" value="1"/>
</dbReference>
<dbReference type="InterPro" id="IPR029903">
    <property type="entry name" value="RmlD-like-bd"/>
</dbReference>
<evidence type="ECO:0000256" key="1">
    <source>
        <dbReference type="ARBA" id="ARBA00004781"/>
    </source>
</evidence>
<protein>
    <recommendedName>
        <fullName evidence="4 6">dTDP-4-dehydrorhamnose reductase</fullName>
        <ecNumber evidence="3 6">1.1.1.133</ecNumber>
    </recommendedName>
</protein>
<reference evidence="8 9" key="1">
    <citation type="submission" date="2018-04" db="EMBL/GenBank/DDBJ databases">
        <title>Pedobacter chongqingensis sp. nov., isolated from a rottenly hemp rope.</title>
        <authorList>
            <person name="Cai Y."/>
        </authorList>
    </citation>
    <scope>NUCLEOTIDE SEQUENCE [LARGE SCALE GENOMIC DNA]</scope>
    <source>
        <strain evidence="8 9">FJ4-8</strain>
    </source>
</reference>
<dbReference type="Gene3D" id="3.40.50.720">
    <property type="entry name" value="NAD(P)-binding Rossmann-like Domain"/>
    <property type="match status" value="1"/>
</dbReference>
<dbReference type="CDD" id="cd05254">
    <property type="entry name" value="dTDP_HR_like_SDR_e"/>
    <property type="match status" value="1"/>
</dbReference>
<dbReference type="InterPro" id="IPR036291">
    <property type="entry name" value="NAD(P)-bd_dom_sf"/>
</dbReference>
<evidence type="ECO:0000256" key="3">
    <source>
        <dbReference type="ARBA" id="ARBA00012929"/>
    </source>
</evidence>
<dbReference type="GO" id="GO:0005829">
    <property type="term" value="C:cytosol"/>
    <property type="evidence" value="ECO:0007669"/>
    <property type="project" value="TreeGrafter"/>
</dbReference>
<keyword evidence="6" id="KW-0521">NADP</keyword>
<dbReference type="RefSeq" id="WP_109413739.1">
    <property type="nucleotide sequence ID" value="NZ_QEAS01000001.1"/>
</dbReference>
<dbReference type="Proteomes" id="UP000245647">
    <property type="component" value="Unassembled WGS sequence"/>
</dbReference>
<evidence type="ECO:0000259" key="7">
    <source>
        <dbReference type="Pfam" id="PF04321"/>
    </source>
</evidence>
<dbReference type="PANTHER" id="PTHR10491">
    <property type="entry name" value="DTDP-4-DEHYDRORHAMNOSE REDUCTASE"/>
    <property type="match status" value="1"/>
</dbReference>
<name>A0A2U2PLP6_9SPHI</name>
<dbReference type="OrthoDB" id="9803892at2"/>
<dbReference type="GO" id="GO:0019305">
    <property type="term" value="P:dTDP-rhamnose biosynthetic process"/>
    <property type="evidence" value="ECO:0007669"/>
    <property type="project" value="UniProtKB-UniPathway"/>
</dbReference>
<organism evidence="8 9">
    <name type="scientific">Pararcticibacter amylolyticus</name>
    <dbReference type="NCBI Taxonomy" id="2173175"/>
    <lineage>
        <taxon>Bacteria</taxon>
        <taxon>Pseudomonadati</taxon>
        <taxon>Bacteroidota</taxon>
        <taxon>Sphingobacteriia</taxon>
        <taxon>Sphingobacteriales</taxon>
        <taxon>Sphingobacteriaceae</taxon>
        <taxon>Pararcticibacter</taxon>
    </lineage>
</organism>
<evidence type="ECO:0000256" key="6">
    <source>
        <dbReference type="RuleBase" id="RU364082"/>
    </source>
</evidence>
<proteinExistence type="inferred from homology"/>
<accession>A0A2U2PLP6</accession>
<evidence type="ECO:0000313" key="9">
    <source>
        <dbReference type="Proteomes" id="UP000245647"/>
    </source>
</evidence>
<evidence type="ECO:0000313" key="8">
    <source>
        <dbReference type="EMBL" id="PWG82320.1"/>
    </source>
</evidence>
<dbReference type="Gene3D" id="3.90.25.10">
    <property type="entry name" value="UDP-galactose 4-epimerase, domain 1"/>
    <property type="match status" value="1"/>
</dbReference>
<dbReference type="Pfam" id="PF04321">
    <property type="entry name" value="RmlD_sub_bind"/>
    <property type="match status" value="1"/>
</dbReference>
<evidence type="ECO:0000256" key="2">
    <source>
        <dbReference type="ARBA" id="ARBA00010944"/>
    </source>
</evidence>
<keyword evidence="6" id="KW-0560">Oxidoreductase</keyword>
<dbReference type="EC" id="1.1.1.133" evidence="3 6"/>
<gene>
    <name evidence="8" type="primary">rfbD</name>
    <name evidence="8" type="ORF">DDR33_00130</name>
</gene>
<comment type="catalytic activity">
    <reaction evidence="5">
        <text>dTDP-beta-L-rhamnose + NADP(+) = dTDP-4-dehydro-beta-L-rhamnose + NADPH + H(+)</text>
        <dbReference type="Rhea" id="RHEA:21796"/>
        <dbReference type="ChEBI" id="CHEBI:15378"/>
        <dbReference type="ChEBI" id="CHEBI:57510"/>
        <dbReference type="ChEBI" id="CHEBI:57783"/>
        <dbReference type="ChEBI" id="CHEBI:58349"/>
        <dbReference type="ChEBI" id="CHEBI:62830"/>
        <dbReference type="EC" id="1.1.1.133"/>
    </reaction>
</comment>
<dbReference type="GO" id="GO:0008831">
    <property type="term" value="F:dTDP-4-dehydrorhamnose reductase activity"/>
    <property type="evidence" value="ECO:0007669"/>
    <property type="project" value="UniProtKB-EC"/>
</dbReference>
<comment type="function">
    <text evidence="6">Catalyzes the reduction of dTDP-6-deoxy-L-lyxo-4-hexulose to yield dTDP-L-rhamnose.</text>
</comment>
<dbReference type="PANTHER" id="PTHR10491:SF4">
    <property type="entry name" value="METHIONINE ADENOSYLTRANSFERASE 2 SUBUNIT BETA"/>
    <property type="match status" value="1"/>
</dbReference>
<comment type="pathway">
    <text evidence="1 6">Carbohydrate biosynthesis; dTDP-L-rhamnose biosynthesis.</text>
</comment>
<keyword evidence="9" id="KW-1185">Reference proteome</keyword>